<evidence type="ECO:0000313" key="3">
    <source>
        <dbReference type="Proteomes" id="UP000559256"/>
    </source>
</evidence>
<dbReference type="InterPro" id="IPR036282">
    <property type="entry name" value="Glutathione-S-Trfase_C_sf"/>
</dbReference>
<dbReference type="OrthoDB" id="4951845at2759"/>
<accession>A0A8H5FQX8</accession>
<dbReference type="PROSITE" id="PS50404">
    <property type="entry name" value="GST_NTER"/>
    <property type="match status" value="1"/>
</dbReference>
<keyword evidence="3" id="KW-1185">Reference proteome</keyword>
<dbReference type="InterPro" id="IPR004045">
    <property type="entry name" value="Glutathione_S-Trfase_N"/>
</dbReference>
<dbReference type="InterPro" id="IPR050983">
    <property type="entry name" value="GST_Omega/HSP26"/>
</dbReference>
<dbReference type="SUPFAM" id="SSF47616">
    <property type="entry name" value="GST C-terminal domain-like"/>
    <property type="match status" value="1"/>
</dbReference>
<dbReference type="InterPro" id="IPR036249">
    <property type="entry name" value="Thioredoxin-like_sf"/>
</dbReference>
<feature type="domain" description="GST N-terminal" evidence="1">
    <location>
        <begin position="32"/>
        <end position="125"/>
    </location>
</feature>
<dbReference type="Gene3D" id="1.20.1050.10">
    <property type="match status" value="1"/>
</dbReference>
<dbReference type="EMBL" id="JAACJM010000103">
    <property type="protein sequence ID" value="KAF5346330.1"/>
    <property type="molecule type" value="Genomic_DNA"/>
</dbReference>
<dbReference type="SUPFAM" id="SSF52833">
    <property type="entry name" value="Thioredoxin-like"/>
    <property type="match status" value="1"/>
</dbReference>
<dbReference type="GO" id="GO:0005737">
    <property type="term" value="C:cytoplasm"/>
    <property type="evidence" value="ECO:0007669"/>
    <property type="project" value="TreeGrafter"/>
</dbReference>
<dbReference type="CDD" id="cd00299">
    <property type="entry name" value="GST_C_family"/>
    <property type="match status" value="1"/>
</dbReference>
<dbReference type="Gene3D" id="3.40.30.10">
    <property type="entry name" value="Glutaredoxin"/>
    <property type="match status" value="1"/>
</dbReference>
<dbReference type="InterPro" id="IPR054416">
    <property type="entry name" value="GST_UstS-like_C"/>
</dbReference>
<gene>
    <name evidence="2" type="ORF">D9758_011525</name>
</gene>
<dbReference type="Pfam" id="PF22041">
    <property type="entry name" value="GST_C_7"/>
    <property type="match status" value="1"/>
</dbReference>
<organism evidence="2 3">
    <name type="scientific">Tetrapyrgos nigripes</name>
    <dbReference type="NCBI Taxonomy" id="182062"/>
    <lineage>
        <taxon>Eukaryota</taxon>
        <taxon>Fungi</taxon>
        <taxon>Dikarya</taxon>
        <taxon>Basidiomycota</taxon>
        <taxon>Agaricomycotina</taxon>
        <taxon>Agaricomycetes</taxon>
        <taxon>Agaricomycetidae</taxon>
        <taxon>Agaricales</taxon>
        <taxon>Marasmiineae</taxon>
        <taxon>Marasmiaceae</taxon>
        <taxon>Tetrapyrgos</taxon>
    </lineage>
</organism>
<evidence type="ECO:0000259" key="1">
    <source>
        <dbReference type="PROSITE" id="PS50404"/>
    </source>
</evidence>
<name>A0A8H5FQX8_9AGAR</name>
<dbReference type="Proteomes" id="UP000559256">
    <property type="component" value="Unassembled WGS sequence"/>
</dbReference>
<dbReference type="PANTHER" id="PTHR43968:SF6">
    <property type="entry name" value="GLUTATHIONE S-TRANSFERASE OMEGA"/>
    <property type="match status" value="1"/>
</dbReference>
<dbReference type="Pfam" id="PF13409">
    <property type="entry name" value="GST_N_2"/>
    <property type="match status" value="1"/>
</dbReference>
<comment type="caution">
    <text evidence="2">The sequence shown here is derived from an EMBL/GenBank/DDBJ whole genome shotgun (WGS) entry which is preliminary data.</text>
</comment>
<proteinExistence type="predicted"/>
<protein>
    <recommendedName>
        <fullName evidence="1">GST N-terminal domain-containing protein</fullName>
    </recommendedName>
</protein>
<reference evidence="2 3" key="1">
    <citation type="journal article" date="2020" name="ISME J.">
        <title>Uncovering the hidden diversity of litter-decomposition mechanisms in mushroom-forming fungi.</title>
        <authorList>
            <person name="Floudas D."/>
            <person name="Bentzer J."/>
            <person name="Ahren D."/>
            <person name="Johansson T."/>
            <person name="Persson P."/>
            <person name="Tunlid A."/>
        </authorList>
    </citation>
    <scope>NUCLEOTIDE SEQUENCE [LARGE SCALE GENOMIC DNA]</scope>
    <source>
        <strain evidence="2 3">CBS 291.85</strain>
    </source>
</reference>
<evidence type="ECO:0000313" key="2">
    <source>
        <dbReference type="EMBL" id="KAF5346330.1"/>
    </source>
</evidence>
<sequence>MGNEYINVADIDFIVRLPFANMSDDSTITFYDIPAKNGLPWSPNTWKIRYALNYKRIPYKVVWVEYPDIKGEMEKLSIQPTDTYPDGSPGPCYTLPAVYDPTTKRGISDSVLIARYLDDTYPDRPMLFPPETRTLQAPWSDVLTWPFLAPMFQFLMPATTWLMNPPSEKVLRAKMPIPMEEVYPSGEKKVVEWQKVEKGFAKMEKWFEKEDMFICGKTVTFADFALGAYLMWTKVVLGSDSTEWKDVASWNNGRWGKFLQSLEKYEKL</sequence>
<dbReference type="AlphaFoldDB" id="A0A8H5FQX8"/>
<dbReference type="PANTHER" id="PTHR43968">
    <property type="match status" value="1"/>
</dbReference>